<dbReference type="CDD" id="cd13399">
    <property type="entry name" value="Slt35-like"/>
    <property type="match status" value="1"/>
</dbReference>
<dbReference type="Proteomes" id="UP001235744">
    <property type="component" value="Chromosome"/>
</dbReference>
<keyword evidence="4" id="KW-0788">Thiol protease</keyword>
<dbReference type="SUPFAM" id="SSF53955">
    <property type="entry name" value="Lysozyme-like"/>
    <property type="match status" value="1"/>
</dbReference>
<keyword evidence="3" id="KW-0378">Hydrolase</keyword>
<dbReference type="InterPro" id="IPR031304">
    <property type="entry name" value="SLT_2"/>
</dbReference>
<dbReference type="PANTHER" id="PTHR47359:SF3">
    <property type="entry name" value="NLP_P60 DOMAIN-CONTAINING PROTEIN-RELATED"/>
    <property type="match status" value="1"/>
</dbReference>
<name>A0ABY9J5H0_9ACTN</name>
<dbReference type="PANTHER" id="PTHR47359">
    <property type="entry name" value="PEPTIDOGLYCAN DL-ENDOPEPTIDASE CWLO"/>
    <property type="match status" value="1"/>
</dbReference>
<dbReference type="Gene3D" id="1.10.530.10">
    <property type="match status" value="1"/>
</dbReference>
<organism evidence="6 7">
    <name type="scientific">Streptomyces poriferorum</name>
    <dbReference type="NCBI Taxonomy" id="2798799"/>
    <lineage>
        <taxon>Bacteria</taxon>
        <taxon>Bacillati</taxon>
        <taxon>Actinomycetota</taxon>
        <taxon>Actinomycetes</taxon>
        <taxon>Kitasatosporales</taxon>
        <taxon>Streptomycetaceae</taxon>
        <taxon>Streptomyces</taxon>
    </lineage>
</organism>
<dbReference type="RefSeq" id="WP_306106256.1">
    <property type="nucleotide sequence ID" value="NZ_CP120988.1"/>
</dbReference>
<evidence type="ECO:0000256" key="1">
    <source>
        <dbReference type="ARBA" id="ARBA00007074"/>
    </source>
</evidence>
<reference evidence="6 7" key="1">
    <citation type="submission" date="2023-03" db="EMBL/GenBank/DDBJ databases">
        <title>Isolation and description of six Streptomyces strains from soil environments, able to metabolize different microbial glucans.</title>
        <authorList>
            <person name="Widen T."/>
            <person name="Larsbrink J."/>
        </authorList>
    </citation>
    <scope>NUCLEOTIDE SEQUENCE [LARGE SCALE GENOMIC DNA]</scope>
    <source>
        <strain evidence="6 7">Alt2</strain>
    </source>
</reference>
<dbReference type="InterPro" id="IPR000064">
    <property type="entry name" value="NLP_P60_dom"/>
</dbReference>
<keyword evidence="2" id="KW-0645">Protease</keyword>
<dbReference type="EMBL" id="CP120988">
    <property type="protein sequence ID" value="WLQ61483.1"/>
    <property type="molecule type" value="Genomic_DNA"/>
</dbReference>
<evidence type="ECO:0000256" key="2">
    <source>
        <dbReference type="ARBA" id="ARBA00022670"/>
    </source>
</evidence>
<dbReference type="Pfam" id="PF00877">
    <property type="entry name" value="NLPC_P60"/>
    <property type="match status" value="1"/>
</dbReference>
<keyword evidence="7" id="KW-1185">Reference proteome</keyword>
<dbReference type="InterPro" id="IPR038765">
    <property type="entry name" value="Papain-like_cys_pep_sf"/>
</dbReference>
<evidence type="ECO:0000313" key="7">
    <source>
        <dbReference type="Proteomes" id="UP001235744"/>
    </source>
</evidence>
<dbReference type="InterPro" id="IPR023346">
    <property type="entry name" value="Lysozyme-like_dom_sf"/>
</dbReference>
<evidence type="ECO:0000256" key="4">
    <source>
        <dbReference type="ARBA" id="ARBA00022807"/>
    </source>
</evidence>
<evidence type="ECO:0000259" key="5">
    <source>
        <dbReference type="PROSITE" id="PS51935"/>
    </source>
</evidence>
<comment type="similarity">
    <text evidence="1">Belongs to the peptidase C40 family.</text>
</comment>
<dbReference type="Gene3D" id="3.90.1720.10">
    <property type="entry name" value="endopeptidase domain like (from Nostoc punctiforme)"/>
    <property type="match status" value="1"/>
</dbReference>
<gene>
    <name evidence="6" type="ORF">P8A19_41515</name>
</gene>
<sequence>MNAASLLSKRGQAGGEPVGSIAGIDDRMLSAYESAAAAVGDVVPKCRGMRWQILAGIARIESNHASGHDVAANGDITPHILGPVLNGSGVGGNTTSFSDTDSGRWDGDSVYERAVGPFQFLPATFRGSGRDANGDGRIDPHNADDAALGAAVYLCGAGRNLGDEAQLKKAVYAYNHSDAYVADVLGWIDRYDAAGSQGDLGKVTGTVRTVLAAALAQKGEPYVWGGGSTKGPSRGSCCSPSGQDGSLLTGFDCSGLTLYAFAQAGVRLPRTADVQAGVGTRIPASSGVRALKPGDLVFYGYLPTVNSSIHHVGIYLGNGQMINAARPGTRVRVDPISALPDYAGGARVL</sequence>
<proteinExistence type="inferred from homology"/>
<protein>
    <submittedName>
        <fullName evidence="6">Bifunctional lytic transglycosylase/C40 family peptidase</fullName>
    </submittedName>
</protein>
<feature type="domain" description="NlpC/P60" evidence="5">
    <location>
        <begin position="204"/>
        <end position="349"/>
    </location>
</feature>
<dbReference type="SUPFAM" id="SSF54001">
    <property type="entry name" value="Cysteine proteinases"/>
    <property type="match status" value="1"/>
</dbReference>
<evidence type="ECO:0000313" key="6">
    <source>
        <dbReference type="EMBL" id="WLQ61483.1"/>
    </source>
</evidence>
<dbReference type="PROSITE" id="PS51935">
    <property type="entry name" value="NLPC_P60"/>
    <property type="match status" value="1"/>
</dbReference>
<accession>A0ABY9J5H0</accession>
<evidence type="ECO:0000256" key="3">
    <source>
        <dbReference type="ARBA" id="ARBA00022801"/>
    </source>
</evidence>
<dbReference type="InterPro" id="IPR051794">
    <property type="entry name" value="PG_Endopeptidase_C40"/>
</dbReference>
<dbReference type="Pfam" id="PF13406">
    <property type="entry name" value="SLT_2"/>
    <property type="match status" value="1"/>
</dbReference>